<dbReference type="SUPFAM" id="SSF57667">
    <property type="entry name" value="beta-beta-alpha zinc fingers"/>
    <property type="match status" value="1"/>
</dbReference>
<evidence type="ECO:0000256" key="4">
    <source>
        <dbReference type="ARBA" id="ARBA00022840"/>
    </source>
</evidence>
<dbReference type="PANTHER" id="PTHR11088">
    <property type="entry name" value="TRNA DIMETHYLALLYLTRANSFERASE"/>
    <property type="match status" value="1"/>
</dbReference>
<name>G0UKF6_TRYCI</name>
<organism evidence="6">
    <name type="scientific">Trypanosoma congolense (strain IL3000)</name>
    <dbReference type="NCBI Taxonomy" id="1068625"/>
    <lineage>
        <taxon>Eukaryota</taxon>
        <taxon>Discoba</taxon>
        <taxon>Euglenozoa</taxon>
        <taxon>Kinetoplastea</taxon>
        <taxon>Metakinetoplastina</taxon>
        <taxon>Trypanosomatida</taxon>
        <taxon>Trypanosomatidae</taxon>
        <taxon>Trypanosoma</taxon>
        <taxon>Nannomonas</taxon>
    </lineage>
</organism>
<dbReference type="InterPro" id="IPR018022">
    <property type="entry name" value="IPT"/>
</dbReference>
<dbReference type="GO" id="GO:0005524">
    <property type="term" value="F:ATP binding"/>
    <property type="evidence" value="ECO:0007669"/>
    <property type="project" value="UniProtKB-KW"/>
</dbReference>
<proteinExistence type="inferred from homology"/>
<dbReference type="HAMAP" id="MF_00185">
    <property type="entry name" value="IPP_trans"/>
    <property type="match status" value="1"/>
</dbReference>
<dbReference type="SUPFAM" id="SSF52540">
    <property type="entry name" value="P-loop containing nucleoside triphosphate hydrolases"/>
    <property type="match status" value="2"/>
</dbReference>
<comment type="similarity">
    <text evidence="1">Belongs to the IPP transferase family.</text>
</comment>
<dbReference type="PROSITE" id="PS00028">
    <property type="entry name" value="ZINC_FINGER_C2H2_1"/>
    <property type="match status" value="1"/>
</dbReference>
<feature type="domain" description="C2H2-type" evidence="5">
    <location>
        <begin position="411"/>
        <end position="433"/>
    </location>
</feature>
<accession>G0UKF6</accession>
<reference evidence="6" key="1">
    <citation type="journal article" date="2012" name="Proc. Natl. Acad. Sci. U.S.A.">
        <title>Antigenic diversity is generated by distinct evolutionary mechanisms in African trypanosome species.</title>
        <authorList>
            <person name="Jackson A.P."/>
            <person name="Berry A."/>
            <person name="Aslett M."/>
            <person name="Allison H.C."/>
            <person name="Burton P."/>
            <person name="Vavrova-Anderson J."/>
            <person name="Brown R."/>
            <person name="Browne H."/>
            <person name="Corton N."/>
            <person name="Hauser H."/>
            <person name="Gamble J."/>
            <person name="Gilderthorp R."/>
            <person name="Marcello L."/>
            <person name="McQuillan J."/>
            <person name="Otto T.D."/>
            <person name="Quail M.A."/>
            <person name="Sanders M.J."/>
            <person name="van Tonder A."/>
            <person name="Ginger M.L."/>
            <person name="Field M.C."/>
            <person name="Barry J.D."/>
            <person name="Hertz-Fowler C."/>
            <person name="Berriman M."/>
        </authorList>
    </citation>
    <scope>NUCLEOTIDE SEQUENCE</scope>
    <source>
        <strain evidence="6">IL3000</strain>
    </source>
</reference>
<keyword evidence="4" id="KW-0067">ATP-binding</keyword>
<evidence type="ECO:0000313" key="6">
    <source>
        <dbReference type="EMBL" id="CCC89861.1"/>
    </source>
</evidence>
<keyword evidence="3" id="KW-0547">Nucleotide-binding</keyword>
<evidence type="ECO:0000256" key="3">
    <source>
        <dbReference type="ARBA" id="ARBA00022741"/>
    </source>
</evidence>
<dbReference type="GO" id="GO:0052381">
    <property type="term" value="F:tRNA dimethylallyltransferase activity"/>
    <property type="evidence" value="ECO:0007669"/>
    <property type="project" value="InterPro"/>
</dbReference>
<gene>
    <name evidence="6" type="ORF">TCIL3000_3_2950</name>
</gene>
<evidence type="ECO:0000256" key="1">
    <source>
        <dbReference type="ARBA" id="ARBA00005842"/>
    </source>
</evidence>
<dbReference type="Gene3D" id="1.10.20.140">
    <property type="match status" value="1"/>
</dbReference>
<dbReference type="GO" id="GO:0005739">
    <property type="term" value="C:mitochondrion"/>
    <property type="evidence" value="ECO:0007669"/>
    <property type="project" value="TreeGrafter"/>
</dbReference>
<dbReference type="VEuPathDB" id="TriTrypDB:TcIL3000_3_2950"/>
<keyword evidence="2 6" id="KW-0808">Transferase</keyword>
<dbReference type="Gene3D" id="3.30.160.60">
    <property type="entry name" value="Classic Zinc Finger"/>
    <property type="match status" value="1"/>
</dbReference>
<dbReference type="GO" id="GO:0006400">
    <property type="term" value="P:tRNA modification"/>
    <property type="evidence" value="ECO:0007669"/>
    <property type="project" value="TreeGrafter"/>
</dbReference>
<dbReference type="InterPro" id="IPR027417">
    <property type="entry name" value="P-loop_NTPase"/>
</dbReference>
<dbReference type="Pfam" id="PF01715">
    <property type="entry name" value="IPPT"/>
    <property type="match status" value="1"/>
</dbReference>
<dbReference type="Pfam" id="PF12874">
    <property type="entry name" value="zf-met"/>
    <property type="match status" value="1"/>
</dbReference>
<dbReference type="InterPro" id="IPR013087">
    <property type="entry name" value="Znf_C2H2_type"/>
</dbReference>
<dbReference type="InterPro" id="IPR039657">
    <property type="entry name" value="Dimethylallyltransferase"/>
</dbReference>
<evidence type="ECO:0000256" key="2">
    <source>
        <dbReference type="ARBA" id="ARBA00022679"/>
    </source>
</evidence>
<sequence>MEQNEVRNAVYFVLGATGSGKSAAAVRIANTLRERCGYSTVVVVNCDVMQFYVGLPVSTNKISSDEMEGVTHCFMSFLSPEGIKVRDPTLPYEGFDKSSPVLEKISSSAVYNIHSYVSDVVEFVDTTFRNNAPAAVIICGGTCYYAQSLLLENLLTNEDQGEQPCNSEEGQSLLAGEYDEANIWKFLNEIDPDIAVRYHPNDTRRIKRLIEIYSRTNRLPSDIYGSRAKPCFRFCPSTCFVLWTNIEYERLKQKLDERLEKMLERGIIDECRQFIQELGEEAFNVPLANAIGFKEFISCFAVASNRVHLKEGIEIQESIELVRNNTRRYARRQLQWIKNRFLGRLRSIFVSEQVVENLIEVDASQSTSDFLSQVEKATMFFATSRNMPSENLKFPLKEDIMVPEPVRKEWCEICNIFFNGGSEADVHLRSKRHRGALKHEIIRKEQREKYGRLIPPKKRGRS</sequence>
<protein>
    <submittedName>
        <fullName evidence="6">Putative tRNA isopentenyltransferase</fullName>
    </submittedName>
</protein>
<dbReference type="InterPro" id="IPR036236">
    <property type="entry name" value="Znf_C2H2_sf"/>
</dbReference>
<dbReference type="AlphaFoldDB" id="G0UKF6"/>
<dbReference type="PANTHER" id="PTHR11088:SF89">
    <property type="entry name" value="TRNA DIMETHYLALLYLTRANSFERASE"/>
    <property type="match status" value="1"/>
</dbReference>
<dbReference type="Gene3D" id="3.40.50.300">
    <property type="entry name" value="P-loop containing nucleotide triphosphate hydrolases"/>
    <property type="match status" value="1"/>
</dbReference>
<dbReference type="EMBL" id="HE575316">
    <property type="protein sequence ID" value="CCC89861.1"/>
    <property type="molecule type" value="Genomic_DNA"/>
</dbReference>
<evidence type="ECO:0000259" key="5">
    <source>
        <dbReference type="PROSITE" id="PS00028"/>
    </source>
</evidence>